<evidence type="ECO:0000313" key="1">
    <source>
        <dbReference type="EMBL" id="CAF5159587.1"/>
    </source>
</evidence>
<sequence>TTGTIEQQSTTRDVVKTFLSNPTLISSNLIDPPSPLTTNLKSPPPLTSVDSLLHGTLDLNINDQQFNDSPIAQVRSSVEKQMSQLQQELLHGFPHKQTSRESRPVNIPIDLTNAALPKSTIKTPLPSPL</sequence>
<dbReference type="Proteomes" id="UP000681967">
    <property type="component" value="Unassembled WGS sequence"/>
</dbReference>
<feature type="non-terminal residue" evidence="1">
    <location>
        <position position="129"/>
    </location>
</feature>
<reference evidence="1" key="1">
    <citation type="submission" date="2021-02" db="EMBL/GenBank/DDBJ databases">
        <authorList>
            <person name="Nowell W R."/>
        </authorList>
    </citation>
    <scope>NUCLEOTIDE SEQUENCE</scope>
</reference>
<evidence type="ECO:0000313" key="2">
    <source>
        <dbReference type="Proteomes" id="UP000681967"/>
    </source>
</evidence>
<dbReference type="AlphaFoldDB" id="A0A8S3GEH4"/>
<accession>A0A8S3GEH4</accession>
<gene>
    <name evidence="1" type="ORF">BYL167_LOCUS74193</name>
</gene>
<protein>
    <submittedName>
        <fullName evidence="1">Uncharacterized protein</fullName>
    </submittedName>
</protein>
<organism evidence="1 2">
    <name type="scientific">Rotaria magnacalcarata</name>
    <dbReference type="NCBI Taxonomy" id="392030"/>
    <lineage>
        <taxon>Eukaryota</taxon>
        <taxon>Metazoa</taxon>
        <taxon>Spiralia</taxon>
        <taxon>Gnathifera</taxon>
        <taxon>Rotifera</taxon>
        <taxon>Eurotatoria</taxon>
        <taxon>Bdelloidea</taxon>
        <taxon>Philodinida</taxon>
        <taxon>Philodinidae</taxon>
        <taxon>Rotaria</taxon>
    </lineage>
</organism>
<name>A0A8S3GEH4_9BILA</name>
<feature type="non-terminal residue" evidence="1">
    <location>
        <position position="1"/>
    </location>
</feature>
<dbReference type="EMBL" id="CAJOBH010264489">
    <property type="protein sequence ID" value="CAF5159587.1"/>
    <property type="molecule type" value="Genomic_DNA"/>
</dbReference>
<proteinExistence type="predicted"/>
<comment type="caution">
    <text evidence="1">The sequence shown here is derived from an EMBL/GenBank/DDBJ whole genome shotgun (WGS) entry which is preliminary data.</text>
</comment>